<evidence type="ECO:0000256" key="1">
    <source>
        <dbReference type="ARBA" id="ARBA00022714"/>
    </source>
</evidence>
<proteinExistence type="predicted"/>
<feature type="domain" description="Rieske" evidence="6">
    <location>
        <begin position="408"/>
        <end position="493"/>
    </location>
</feature>
<dbReference type="InterPro" id="IPR017941">
    <property type="entry name" value="Rieske_2Fe-2S"/>
</dbReference>
<dbReference type="InterPro" id="IPR036188">
    <property type="entry name" value="FAD/NAD-bd_sf"/>
</dbReference>
<reference evidence="8" key="1">
    <citation type="journal article" date="2019" name="Int. J. Syst. Evol. Microbiol.">
        <title>The Global Catalogue of Microorganisms (GCM) 10K type strain sequencing project: providing services to taxonomists for standard genome sequencing and annotation.</title>
        <authorList>
            <consortium name="The Broad Institute Genomics Platform"/>
            <consortium name="The Broad Institute Genome Sequencing Center for Infectious Disease"/>
            <person name="Wu L."/>
            <person name="Ma J."/>
        </authorList>
    </citation>
    <scope>NUCLEOTIDE SEQUENCE [LARGE SCALE GENOMIC DNA]</scope>
    <source>
        <strain evidence="8">JCM 17442</strain>
    </source>
</reference>
<keyword evidence="2" id="KW-0479">Metal-binding</keyword>
<dbReference type="InterPro" id="IPR006076">
    <property type="entry name" value="FAD-dep_OxRdtase"/>
</dbReference>
<dbReference type="Gene3D" id="3.30.9.10">
    <property type="entry name" value="D-Amino Acid Oxidase, subunit A, domain 2"/>
    <property type="match status" value="1"/>
</dbReference>
<dbReference type="InterPro" id="IPR036922">
    <property type="entry name" value="Rieske_2Fe-2S_sf"/>
</dbReference>
<evidence type="ECO:0000259" key="6">
    <source>
        <dbReference type="PROSITE" id="PS51296"/>
    </source>
</evidence>
<evidence type="ECO:0000256" key="3">
    <source>
        <dbReference type="ARBA" id="ARBA00023004"/>
    </source>
</evidence>
<evidence type="ECO:0000256" key="2">
    <source>
        <dbReference type="ARBA" id="ARBA00022723"/>
    </source>
</evidence>
<dbReference type="Gene3D" id="2.102.10.10">
    <property type="entry name" value="Rieske [2Fe-2S] iron-sulphur domain"/>
    <property type="match status" value="1"/>
</dbReference>
<name>A0ABP8E3Q8_9MICO</name>
<keyword evidence="8" id="KW-1185">Reference proteome</keyword>
<dbReference type="SUPFAM" id="SSF50022">
    <property type="entry name" value="ISP domain"/>
    <property type="match status" value="1"/>
</dbReference>
<keyword evidence="4" id="KW-0411">Iron-sulfur</keyword>
<dbReference type="PROSITE" id="PS51296">
    <property type="entry name" value="RIESKE"/>
    <property type="match status" value="1"/>
</dbReference>
<keyword evidence="3" id="KW-0408">Iron</keyword>
<organism evidence="7 8">
    <name type="scientific">Frondihabitans peucedani</name>
    <dbReference type="NCBI Taxonomy" id="598626"/>
    <lineage>
        <taxon>Bacteria</taxon>
        <taxon>Bacillati</taxon>
        <taxon>Actinomycetota</taxon>
        <taxon>Actinomycetes</taxon>
        <taxon>Micrococcales</taxon>
        <taxon>Microbacteriaceae</taxon>
        <taxon>Frondihabitans</taxon>
    </lineage>
</organism>
<protein>
    <submittedName>
        <fullName evidence="7">FAD-dependent oxidoreductase</fullName>
    </submittedName>
</protein>
<evidence type="ECO:0000313" key="8">
    <source>
        <dbReference type="Proteomes" id="UP001501594"/>
    </source>
</evidence>
<dbReference type="PANTHER" id="PTHR13847:SF274">
    <property type="entry name" value="RIESKE 2FE-2S IRON-SULFUR PROTEIN YHFW-RELATED"/>
    <property type="match status" value="1"/>
</dbReference>
<comment type="caution">
    <text evidence="7">The sequence shown here is derived from an EMBL/GenBank/DDBJ whole genome shotgun (WGS) entry which is preliminary data.</text>
</comment>
<dbReference type="PANTHER" id="PTHR13847">
    <property type="entry name" value="SARCOSINE DEHYDROGENASE-RELATED"/>
    <property type="match status" value="1"/>
</dbReference>
<sequence>MTSLWLDVLRPIPTDDFEPLASYDDVIVGAGLTGLVTALLFARRGHTVAVLEAGTVGGLATGSSSGLVSLLQGAQLQKIRQRTYQGVVDAYAEGSREAFSWLLDYTEGAGVDVERRDAYSYATTRRGLERVDSEYFVGRRAGLDLVKTLKVDVPFNTLGAVRLRDQAQLDPRELVAALAADVRALGGIIVENAHVTGVEAGDPATTHTSQGDVRSERVHLTTGAPILDRGLYFAKTTPRRSLGMAFSGVDDDDLPGALYRSVDAPSRSIRRHRGDLIVSGNTHGTGRAASETALAQDLEDWTTAHWPAARRRRAWSGQDYATLHGVPFVGFLPRGRGRVFVATGYDSWGMTNAVSAARMLVADVIGDDSPWMTTLHHRVTLPAAIGWGLGANAAVAWHFARGWTKALATPVSAGELPGEGEGVVGSEGLSPVARSTVAGESCALSAVCPHLGGIVSWNDQESTWDCPLHGSRFTPRGEVIEGPATRGMTPRPL</sequence>
<gene>
    <name evidence="7" type="ORF">GCM10022256_23890</name>
</gene>
<dbReference type="RefSeq" id="WP_344796460.1">
    <property type="nucleotide sequence ID" value="NZ_BAABAU010000003.1"/>
</dbReference>
<keyword evidence="1" id="KW-0001">2Fe-2S</keyword>
<keyword evidence="5" id="KW-0812">Transmembrane</keyword>
<keyword evidence="5" id="KW-1133">Transmembrane helix</keyword>
<feature type="transmembrane region" description="Helical" evidence="5">
    <location>
        <begin position="20"/>
        <end position="42"/>
    </location>
</feature>
<evidence type="ECO:0000256" key="4">
    <source>
        <dbReference type="ARBA" id="ARBA00023014"/>
    </source>
</evidence>
<dbReference type="SUPFAM" id="SSF51905">
    <property type="entry name" value="FAD/NAD(P)-binding domain"/>
    <property type="match status" value="1"/>
</dbReference>
<keyword evidence="5" id="KW-0472">Membrane</keyword>
<accession>A0ABP8E3Q8</accession>
<evidence type="ECO:0000256" key="5">
    <source>
        <dbReference type="SAM" id="Phobius"/>
    </source>
</evidence>
<dbReference type="EMBL" id="BAABAU010000003">
    <property type="protein sequence ID" value="GAA4266777.1"/>
    <property type="molecule type" value="Genomic_DNA"/>
</dbReference>
<dbReference type="Proteomes" id="UP001501594">
    <property type="component" value="Unassembled WGS sequence"/>
</dbReference>
<dbReference type="Pfam" id="PF01266">
    <property type="entry name" value="DAO"/>
    <property type="match status" value="1"/>
</dbReference>
<evidence type="ECO:0000313" key="7">
    <source>
        <dbReference type="EMBL" id="GAA4266777.1"/>
    </source>
</evidence>
<dbReference type="Pfam" id="PF00355">
    <property type="entry name" value="Rieske"/>
    <property type="match status" value="1"/>
</dbReference>
<dbReference type="Gene3D" id="3.50.50.60">
    <property type="entry name" value="FAD/NAD(P)-binding domain"/>
    <property type="match status" value="1"/>
</dbReference>